<keyword evidence="5" id="KW-0732">Signal</keyword>
<organism evidence="6 7">
    <name type="scientific">Thiolapillus brandeum</name>
    <dbReference type="NCBI Taxonomy" id="1076588"/>
    <lineage>
        <taxon>Bacteria</taxon>
        <taxon>Pseudomonadati</taxon>
        <taxon>Pseudomonadota</taxon>
        <taxon>Gammaproteobacteria</taxon>
        <taxon>Chromatiales</taxon>
        <taxon>Sedimenticolaceae</taxon>
        <taxon>Thiolapillus</taxon>
    </lineage>
</organism>
<dbReference type="InterPro" id="IPR011990">
    <property type="entry name" value="TPR-like_helical_dom_sf"/>
</dbReference>
<gene>
    <name evidence="6" type="ORF">TBH_C0285</name>
</gene>
<feature type="repeat" description="TPR" evidence="3">
    <location>
        <begin position="260"/>
        <end position="293"/>
    </location>
</feature>
<feature type="compositionally biased region" description="Polar residues" evidence="4">
    <location>
        <begin position="25"/>
        <end position="34"/>
    </location>
</feature>
<dbReference type="Gene3D" id="1.25.40.10">
    <property type="entry name" value="Tetratricopeptide repeat domain"/>
    <property type="match status" value="3"/>
</dbReference>
<protein>
    <recommendedName>
        <fullName evidence="8">Tetratricopeptide repeat protein</fullName>
    </recommendedName>
</protein>
<dbReference type="PROSITE" id="PS51257">
    <property type="entry name" value="PROKAR_LIPOPROTEIN"/>
    <property type="match status" value="1"/>
</dbReference>
<dbReference type="OrthoDB" id="9766710at2"/>
<keyword evidence="2 3" id="KW-0802">TPR repeat</keyword>
<feature type="repeat" description="TPR" evidence="3">
    <location>
        <begin position="432"/>
        <end position="465"/>
    </location>
</feature>
<dbReference type="InterPro" id="IPR019734">
    <property type="entry name" value="TPR_rpt"/>
</dbReference>
<dbReference type="Proteomes" id="UP000031631">
    <property type="component" value="Chromosome"/>
</dbReference>
<dbReference type="Pfam" id="PF13181">
    <property type="entry name" value="TPR_8"/>
    <property type="match status" value="1"/>
</dbReference>
<proteinExistence type="predicted"/>
<keyword evidence="1" id="KW-0677">Repeat</keyword>
<dbReference type="AlphaFoldDB" id="A0A7U6GGK7"/>
<evidence type="ECO:0000256" key="2">
    <source>
        <dbReference type="ARBA" id="ARBA00022803"/>
    </source>
</evidence>
<feature type="chain" id="PRO_5030689630" description="Tetratricopeptide repeat protein" evidence="5">
    <location>
        <begin position="19"/>
        <end position="578"/>
    </location>
</feature>
<reference evidence="6 7" key="1">
    <citation type="journal article" date="2014" name="PLoS ONE">
        <title>Physiological and genomic features of a novel sulfur-oxidizing gammaproteobacterium belonging to a previously uncultivated symbiotic lineage isolated from a hydrothermal vent.</title>
        <authorList>
            <person name="Nunoura T."/>
            <person name="Takaki Y."/>
            <person name="Kazama H."/>
            <person name="Kakuta J."/>
            <person name="Shimamura S."/>
            <person name="Makita H."/>
            <person name="Hirai M."/>
            <person name="Miyazaki M."/>
            <person name="Takai K."/>
        </authorList>
    </citation>
    <scope>NUCLEOTIDE SEQUENCE [LARGE SCALE GENOMIC DNA]</scope>
    <source>
        <strain evidence="6 7">Hiromi1</strain>
    </source>
</reference>
<evidence type="ECO:0008006" key="8">
    <source>
        <dbReference type="Google" id="ProtNLM"/>
    </source>
</evidence>
<accession>A0A7U6GGK7</accession>
<evidence type="ECO:0000256" key="1">
    <source>
        <dbReference type="ARBA" id="ARBA00022737"/>
    </source>
</evidence>
<dbReference type="EMBL" id="AP012273">
    <property type="protein sequence ID" value="BAO43231.1"/>
    <property type="molecule type" value="Genomic_DNA"/>
</dbReference>
<evidence type="ECO:0000313" key="6">
    <source>
        <dbReference type="EMBL" id="BAO43231.1"/>
    </source>
</evidence>
<dbReference type="PROSITE" id="PS50005">
    <property type="entry name" value="TPR"/>
    <property type="match status" value="4"/>
</dbReference>
<sequence>MRYSAYSLLFAFSLLLSACQTPTIRPDTRNTAPSSKPAKPLPFKSTAVPPEQLDKELLYNYLAGEISVRRGAWESAYDHLMAAAREAKDPVAASKAARLAWRQGDMEKAASATIRWIEYDPNSLAARQLALLHALRTDDLSGAMEQAQAIIKIADALGKDGFLLLGSALASAKGDTKIELMKTLVREHPENAHAHYALALVASQEKRFDQALAAVDEANRLAPDWDIPYLLRVQIYAMQGEEATAEEALSSAAQKHPKAATIQEAYGRLLMQQKRYAEALERFQMALKQKPQDHELLYLVGILALQVENWELARSTWERLRDDPRFQKQDEAQYFLGQLEELQGNLDQAINNYRQVKGGKLKHDALLRIAILTGRLGKLQESKELFRNLRITAPQQAAQTYITEAEMLKDLGKIDQALNIYTEAIRTYPNNADLRYARGLLAADMGKVDLAERDFKAVLKIKPDDTDTLNALGYTLADLTRRYQEAFQYISAAYKRDPDSPAILDSMGWVLYRLGRTRESLKFLRQAARKLDDPEIAAHLGEVLWATGAREEARKTWEQAIERHPDSKKLRQTAQRFL</sequence>
<keyword evidence="7" id="KW-1185">Reference proteome</keyword>
<dbReference type="InterPro" id="IPR051685">
    <property type="entry name" value="Ycf3/AcsC/BcsC/TPR_MFPF"/>
</dbReference>
<evidence type="ECO:0000313" key="7">
    <source>
        <dbReference type="Proteomes" id="UP000031631"/>
    </source>
</evidence>
<feature type="signal peptide" evidence="5">
    <location>
        <begin position="1"/>
        <end position="18"/>
    </location>
</feature>
<feature type="region of interest" description="Disordered" evidence="4">
    <location>
        <begin position="25"/>
        <end position="47"/>
    </location>
</feature>
<evidence type="ECO:0000256" key="4">
    <source>
        <dbReference type="SAM" id="MobiDB-lite"/>
    </source>
</evidence>
<dbReference type="PANTHER" id="PTHR44943">
    <property type="entry name" value="CELLULOSE SYNTHASE OPERON PROTEIN C"/>
    <property type="match status" value="1"/>
</dbReference>
<feature type="repeat" description="TPR" evidence="3">
    <location>
        <begin position="534"/>
        <end position="567"/>
    </location>
</feature>
<dbReference type="PANTHER" id="PTHR44943:SF8">
    <property type="entry name" value="TPR REPEAT-CONTAINING PROTEIN MJ0263"/>
    <property type="match status" value="1"/>
</dbReference>
<evidence type="ECO:0000256" key="5">
    <source>
        <dbReference type="SAM" id="SignalP"/>
    </source>
</evidence>
<dbReference type="SMART" id="SM00028">
    <property type="entry name" value="TPR"/>
    <property type="match status" value="8"/>
</dbReference>
<feature type="repeat" description="TPR" evidence="3">
    <location>
        <begin position="398"/>
        <end position="431"/>
    </location>
</feature>
<dbReference type="Pfam" id="PF13432">
    <property type="entry name" value="TPR_16"/>
    <property type="match status" value="5"/>
</dbReference>
<evidence type="ECO:0000256" key="3">
    <source>
        <dbReference type="PROSITE-ProRule" id="PRU00339"/>
    </source>
</evidence>
<dbReference type="SUPFAM" id="SSF48452">
    <property type="entry name" value="TPR-like"/>
    <property type="match status" value="4"/>
</dbReference>
<name>A0A7U6GGK7_9GAMM</name>
<dbReference type="KEGG" id="tbn:TBH_C0285"/>